<dbReference type="EMBL" id="JBFATE010000001">
    <property type="protein sequence ID" value="MEV5244062.1"/>
    <property type="molecule type" value="Genomic_DNA"/>
</dbReference>
<protein>
    <submittedName>
        <fullName evidence="1">Uncharacterized protein</fullName>
    </submittedName>
</protein>
<accession>A0ABV3J7C1</accession>
<evidence type="ECO:0000313" key="2">
    <source>
        <dbReference type="Proteomes" id="UP001552527"/>
    </source>
</evidence>
<proteinExistence type="predicted"/>
<reference evidence="1 2" key="1">
    <citation type="submission" date="2024-06" db="EMBL/GenBank/DDBJ databases">
        <title>The Natural Products Discovery Center: Release of the First 8490 Sequenced Strains for Exploring Actinobacteria Biosynthetic Diversity.</title>
        <authorList>
            <person name="Kalkreuter E."/>
            <person name="Kautsar S.A."/>
            <person name="Yang D."/>
            <person name="Bader C.D."/>
            <person name="Teijaro C.N."/>
            <person name="Fluegel L."/>
            <person name="Davis C.M."/>
            <person name="Simpson J.R."/>
            <person name="Lauterbach L."/>
            <person name="Steele A.D."/>
            <person name="Gui C."/>
            <person name="Meng S."/>
            <person name="Li G."/>
            <person name="Viehrig K."/>
            <person name="Ye F."/>
            <person name="Su P."/>
            <person name="Kiefer A.F."/>
            <person name="Nichols A."/>
            <person name="Cepeda A.J."/>
            <person name="Yan W."/>
            <person name="Fan B."/>
            <person name="Jiang Y."/>
            <person name="Adhikari A."/>
            <person name="Zheng C.-J."/>
            <person name="Schuster L."/>
            <person name="Cowan T.M."/>
            <person name="Smanski M.J."/>
            <person name="Chevrette M.G."/>
            <person name="De Carvalho L.P.S."/>
            <person name="Shen B."/>
        </authorList>
    </citation>
    <scope>NUCLEOTIDE SEQUENCE [LARGE SCALE GENOMIC DNA]</scope>
    <source>
        <strain evidence="1 2">NPDC052768</strain>
    </source>
</reference>
<gene>
    <name evidence="1" type="ORF">AB0K95_02100</name>
</gene>
<sequence length="163" mass="17161">MTATATIDEVVCLRPATSTDFDLSAVINSLLQPVYQLPGAELIHQLSGIGDVGQMIQDALDEAPDDLYATSTASSGVENAVWPGGSTVTAGAGNRLAVGITLPVEGSQDLFLWDQDTGGPFGSADDLLGSVTISEDERGMGPLSKLAHSEEEHSYYYVNYHVD</sequence>
<keyword evidence="2" id="KW-1185">Reference proteome</keyword>
<comment type="caution">
    <text evidence="1">The sequence shown here is derived from an EMBL/GenBank/DDBJ whole genome shotgun (WGS) entry which is preliminary data.</text>
</comment>
<name>A0ABV3J7C1_9ACTN</name>
<evidence type="ECO:0000313" key="1">
    <source>
        <dbReference type="EMBL" id="MEV5244062.1"/>
    </source>
</evidence>
<dbReference type="Proteomes" id="UP001552527">
    <property type="component" value="Unassembled WGS sequence"/>
</dbReference>
<organism evidence="1 2">
    <name type="scientific">Streptomyces werraensis</name>
    <dbReference type="NCBI Taxonomy" id="68284"/>
    <lineage>
        <taxon>Bacteria</taxon>
        <taxon>Bacillati</taxon>
        <taxon>Actinomycetota</taxon>
        <taxon>Actinomycetes</taxon>
        <taxon>Kitasatosporales</taxon>
        <taxon>Streptomycetaceae</taxon>
        <taxon>Streptomyces</taxon>
    </lineage>
</organism>
<dbReference type="RefSeq" id="WP_364018104.1">
    <property type="nucleotide sequence ID" value="NZ_JBFATD010000001.1"/>
</dbReference>